<dbReference type="GO" id="GO:0016787">
    <property type="term" value="F:hydrolase activity"/>
    <property type="evidence" value="ECO:0007669"/>
    <property type="project" value="UniProtKB-KW"/>
</dbReference>
<evidence type="ECO:0000313" key="2">
    <source>
        <dbReference type="EMBL" id="MFC3615117.1"/>
    </source>
</evidence>
<dbReference type="InterPro" id="IPR016032">
    <property type="entry name" value="Sig_transdc_resp-reg_C-effctor"/>
</dbReference>
<reference evidence="3" key="1">
    <citation type="journal article" date="2019" name="Int. J. Syst. Evol. Microbiol.">
        <title>The Global Catalogue of Microorganisms (GCM) 10K type strain sequencing project: providing services to taxonomists for standard genome sequencing and annotation.</title>
        <authorList>
            <consortium name="The Broad Institute Genomics Platform"/>
            <consortium name="The Broad Institute Genome Sequencing Center for Infectious Disease"/>
            <person name="Wu L."/>
            <person name="Ma J."/>
        </authorList>
    </citation>
    <scope>NUCLEOTIDE SEQUENCE [LARGE SCALE GENOMIC DNA]</scope>
    <source>
        <strain evidence="3">KCTC 42911</strain>
    </source>
</reference>
<dbReference type="SUPFAM" id="SSF53474">
    <property type="entry name" value="alpha/beta-Hydrolases"/>
    <property type="match status" value="1"/>
</dbReference>
<dbReference type="PANTHER" id="PTHR43689">
    <property type="entry name" value="HYDROLASE"/>
    <property type="match status" value="1"/>
</dbReference>
<dbReference type="Gene3D" id="3.40.50.1820">
    <property type="entry name" value="alpha/beta hydrolase"/>
    <property type="match status" value="1"/>
</dbReference>
<gene>
    <name evidence="2" type="ORF">ACFORG_15225</name>
</gene>
<sequence length="610" mass="66782">MIQMDQNGTTRWISGAFLWPGTTNILWSEDIGGSEIRDETSDRTTVSRDEVIAAIYETVLRPELYEMFMEAWEEHIGAILREPSVAARLDAQDTQGGMEIDPELQAHFARAHDILEQIGRKVPRAELRSRVAQTQGFAILAAPDGRILAAGNEARSAMGEGGTLDDLCTHLTGHGAQMLQSLLKAARDGDAAAHPIVLTTDIRPRHLIARIAIDEGAPVQVVIEGLDYQWTDEAEQMLVTSFGLSRAEVDVVRNLMAGESLRAIAALSGKSEHTVRNQAKSVLAKTGAPGQVELIRLVAYLVDTEVRGRVGHPGKVVLPSENLRMGTGLDMQLYRCGDPRGRPVIYLHGMLDGMAPLQYLQSRFRQRNMRVLAPVRPGYGLSSGVPSPDAAVDAIVAHVRELMDREELEQPVILGHMAGALFGHVLCARLRNQVAGMVAVSGGGPILRMKQISQMAPRQRVMSYTARYAPALLPFFVRAGMALIDSDRIGKLMDTLYLPGSHERRVIDRLGVEELMHAGYRFAVQSGAGGFVSDGHLMVRDWTPQIRGGGASVIHLHGARDPVIPAEATRAFAEVHAHVEFRLRPEAGQFLLYEEPHRVLDAIDELNGKS</sequence>
<feature type="domain" description="HTH luxR-type" evidence="1">
    <location>
        <begin position="241"/>
        <end position="298"/>
    </location>
</feature>
<dbReference type="PANTHER" id="PTHR43689:SF8">
    <property type="entry name" value="ALPHA_BETA-HYDROLASES SUPERFAMILY PROTEIN"/>
    <property type="match status" value="1"/>
</dbReference>
<dbReference type="Proteomes" id="UP001595629">
    <property type="component" value="Unassembled WGS sequence"/>
</dbReference>
<protein>
    <submittedName>
        <fullName evidence="2">Alpha/beta fold hydrolase</fullName>
    </submittedName>
</protein>
<name>A0ABV7THN8_9RHOB</name>
<dbReference type="InterPro" id="IPR000073">
    <property type="entry name" value="AB_hydrolase_1"/>
</dbReference>
<dbReference type="SMART" id="SM00421">
    <property type="entry name" value="HTH_LUXR"/>
    <property type="match status" value="1"/>
</dbReference>
<dbReference type="InterPro" id="IPR000792">
    <property type="entry name" value="Tscrpt_reg_LuxR_C"/>
</dbReference>
<dbReference type="EMBL" id="JBHRXI010000016">
    <property type="protein sequence ID" value="MFC3615117.1"/>
    <property type="molecule type" value="Genomic_DNA"/>
</dbReference>
<dbReference type="Pfam" id="PF12697">
    <property type="entry name" value="Abhydrolase_6"/>
    <property type="match status" value="1"/>
</dbReference>
<evidence type="ECO:0000259" key="1">
    <source>
        <dbReference type="SMART" id="SM00421"/>
    </source>
</evidence>
<accession>A0ABV7THN8</accession>
<proteinExistence type="predicted"/>
<dbReference type="InterPro" id="IPR029058">
    <property type="entry name" value="AB_hydrolase_fold"/>
</dbReference>
<evidence type="ECO:0000313" key="3">
    <source>
        <dbReference type="Proteomes" id="UP001595629"/>
    </source>
</evidence>
<dbReference type="SUPFAM" id="SSF46894">
    <property type="entry name" value="C-terminal effector domain of the bipartite response regulators"/>
    <property type="match status" value="1"/>
</dbReference>
<dbReference type="RefSeq" id="WP_386736382.1">
    <property type="nucleotide sequence ID" value="NZ_JBHRXI010000016.1"/>
</dbReference>
<organism evidence="2 3">
    <name type="scientific">Lutimaribacter marinistellae</name>
    <dbReference type="NCBI Taxonomy" id="1820329"/>
    <lineage>
        <taxon>Bacteria</taxon>
        <taxon>Pseudomonadati</taxon>
        <taxon>Pseudomonadota</taxon>
        <taxon>Alphaproteobacteria</taxon>
        <taxon>Rhodobacterales</taxon>
        <taxon>Roseobacteraceae</taxon>
        <taxon>Lutimaribacter</taxon>
    </lineage>
</organism>
<keyword evidence="2" id="KW-0378">Hydrolase</keyword>
<dbReference type="Gene3D" id="1.10.10.10">
    <property type="entry name" value="Winged helix-like DNA-binding domain superfamily/Winged helix DNA-binding domain"/>
    <property type="match status" value="1"/>
</dbReference>
<dbReference type="InterPro" id="IPR036388">
    <property type="entry name" value="WH-like_DNA-bd_sf"/>
</dbReference>
<keyword evidence="3" id="KW-1185">Reference proteome</keyword>
<comment type="caution">
    <text evidence="2">The sequence shown here is derived from an EMBL/GenBank/DDBJ whole genome shotgun (WGS) entry which is preliminary data.</text>
</comment>